<protein>
    <submittedName>
        <fullName evidence="1">Uncharacterized protein</fullName>
    </submittedName>
</protein>
<dbReference type="Proteomes" id="UP000515955">
    <property type="component" value="Chromosome"/>
</dbReference>
<evidence type="ECO:0000313" key="2">
    <source>
        <dbReference type="Proteomes" id="UP000515955"/>
    </source>
</evidence>
<organism evidence="1 2">
    <name type="scientific">Sphingomonas rhizophila</name>
    <dbReference type="NCBI Taxonomy" id="2071607"/>
    <lineage>
        <taxon>Bacteria</taxon>
        <taxon>Pseudomonadati</taxon>
        <taxon>Pseudomonadota</taxon>
        <taxon>Alphaproteobacteria</taxon>
        <taxon>Sphingomonadales</taxon>
        <taxon>Sphingomonadaceae</taxon>
        <taxon>Sphingomonas</taxon>
    </lineage>
</organism>
<proteinExistence type="predicted"/>
<dbReference type="EMBL" id="CP060717">
    <property type="protein sequence ID" value="QNN65238.1"/>
    <property type="molecule type" value="Genomic_DNA"/>
</dbReference>
<name>A0A7G9SBL3_9SPHN</name>
<gene>
    <name evidence="1" type="ORF">H9L12_00875</name>
</gene>
<dbReference type="AlphaFoldDB" id="A0A7G9SBL3"/>
<sequence>MATLEQLRNADWFANVGVQTSSAVATLPDWPSAIASCSSPEWENLCLEAANHYRERLLERSPQAFSTWNDVVNAVKPSAMALVHDKTRYVVAAHSLPSAFSDTVNWDILHLCMEAEFADVFPPGFYASQAYWYERGHFPCGWRGPFPEGGHLVIF</sequence>
<keyword evidence="2" id="KW-1185">Reference proteome</keyword>
<dbReference type="KEGG" id="srhi:H9L12_00875"/>
<reference evidence="1 2" key="1">
    <citation type="submission" date="2020-08" db="EMBL/GenBank/DDBJ databases">
        <title>Genome sequence of Sphingomonas rhizophila KACC 19189T.</title>
        <authorList>
            <person name="Hyun D.-W."/>
            <person name="Bae J.-W."/>
        </authorList>
    </citation>
    <scope>NUCLEOTIDE SEQUENCE [LARGE SCALE GENOMIC DNA]</scope>
    <source>
        <strain evidence="1 2">KACC 19189</strain>
    </source>
</reference>
<evidence type="ECO:0000313" key="1">
    <source>
        <dbReference type="EMBL" id="QNN65238.1"/>
    </source>
</evidence>
<accession>A0A7G9SBL3</accession>
<dbReference type="RefSeq" id="WP_187542231.1">
    <property type="nucleotide sequence ID" value="NZ_CP060717.1"/>
</dbReference>